<protein>
    <submittedName>
        <fullName evidence="3">Serine hydrolase</fullName>
    </submittedName>
</protein>
<dbReference type="EMBL" id="WVHS01000003">
    <property type="protein sequence ID" value="MXV16775.1"/>
    <property type="molecule type" value="Genomic_DNA"/>
</dbReference>
<dbReference type="PANTHER" id="PTHR46825:SF9">
    <property type="entry name" value="BETA-LACTAMASE-RELATED DOMAIN-CONTAINING PROTEIN"/>
    <property type="match status" value="1"/>
</dbReference>
<organism evidence="3 4">
    <name type="scientific">Hufsiella ginkgonis</name>
    <dbReference type="NCBI Taxonomy" id="2695274"/>
    <lineage>
        <taxon>Bacteria</taxon>
        <taxon>Pseudomonadati</taxon>
        <taxon>Bacteroidota</taxon>
        <taxon>Sphingobacteriia</taxon>
        <taxon>Sphingobacteriales</taxon>
        <taxon>Sphingobacteriaceae</taxon>
        <taxon>Hufsiella</taxon>
    </lineage>
</organism>
<dbReference type="InterPro" id="IPR001466">
    <property type="entry name" value="Beta-lactam-related"/>
</dbReference>
<dbReference type="RefSeq" id="WP_160907748.1">
    <property type="nucleotide sequence ID" value="NZ_WVHS01000003.1"/>
</dbReference>
<accession>A0A7K1Y0L8</accession>
<dbReference type="SUPFAM" id="SSF56601">
    <property type="entry name" value="beta-lactamase/transpeptidase-like"/>
    <property type="match status" value="1"/>
</dbReference>
<evidence type="ECO:0000256" key="1">
    <source>
        <dbReference type="SAM" id="SignalP"/>
    </source>
</evidence>
<feature type="domain" description="Beta-lactamase-related" evidence="2">
    <location>
        <begin position="37"/>
        <end position="342"/>
    </location>
</feature>
<evidence type="ECO:0000313" key="4">
    <source>
        <dbReference type="Proteomes" id="UP000451233"/>
    </source>
</evidence>
<evidence type="ECO:0000313" key="3">
    <source>
        <dbReference type="EMBL" id="MXV16775.1"/>
    </source>
</evidence>
<dbReference type="PANTHER" id="PTHR46825">
    <property type="entry name" value="D-ALANYL-D-ALANINE-CARBOXYPEPTIDASE/ENDOPEPTIDASE AMPH"/>
    <property type="match status" value="1"/>
</dbReference>
<keyword evidence="4" id="KW-1185">Reference proteome</keyword>
<evidence type="ECO:0000259" key="2">
    <source>
        <dbReference type="Pfam" id="PF00144"/>
    </source>
</evidence>
<sequence length="541" mass="58973">MKFLCSLLVLTLAAAQFAYPQDKTNDIDKIFSWATPATPGCACAISQNGNVLANRFYGSADLERGVAINAATTFDIGSTRKQFIAATILLLVQDKKLSLSDDVHKYLPELPDYGHKITIDHLLTHTSGIRDWTGLLPLAGGDPTALSLILRQRSVNFAPGEEWSYSNSGFVLLTEIAERATRTPFPELIRLRVFEPLGMTATTYVSDMQQVIPNRALGYARDGGSWKVNMYLGNDRGGGAIFSNVTDLLTWNDALTSGRIGAFVTEKLQEPATLNNGRKLGYARGLALDPYRDTKLVWHSGGAAGYHTWIGRIPSQGLSIAITCNSDAMSATSVANRLLALYAKSSAAPVAEDGPPPTLTGEALAEANQYAGLYFNEKTGDAITLAVDRDRFRVAGGPGLALISKGRFRRWANSVFFLSQDRFELNFLSANQFELKSMEGKSTRYRRAQAPALSEADLRSFAGHYQSDELGAFLEIVPGNGVLVARLNDSPGNNPECKPVDRDTFQVAGIFFRFTRDKTGRVTGLNFSNPVVSNIKFSKVK</sequence>
<feature type="chain" id="PRO_5029505150" evidence="1">
    <location>
        <begin position="21"/>
        <end position="541"/>
    </location>
</feature>
<dbReference type="Proteomes" id="UP000451233">
    <property type="component" value="Unassembled WGS sequence"/>
</dbReference>
<dbReference type="AlphaFoldDB" id="A0A7K1Y0L8"/>
<dbReference type="InterPro" id="IPR050491">
    <property type="entry name" value="AmpC-like"/>
</dbReference>
<proteinExistence type="predicted"/>
<dbReference type="Pfam" id="PF00144">
    <property type="entry name" value="Beta-lactamase"/>
    <property type="match status" value="1"/>
</dbReference>
<keyword evidence="1" id="KW-0732">Signal</keyword>
<name>A0A7K1Y0L8_9SPHI</name>
<reference evidence="3 4" key="1">
    <citation type="submission" date="2019-11" db="EMBL/GenBank/DDBJ databases">
        <title>Pedobacter sp. HMF7056 Genome sequencing and assembly.</title>
        <authorList>
            <person name="Kang H."/>
            <person name="Kim H."/>
            <person name="Joh K."/>
        </authorList>
    </citation>
    <scope>NUCLEOTIDE SEQUENCE [LARGE SCALE GENOMIC DNA]</scope>
    <source>
        <strain evidence="3 4">HMF7056</strain>
    </source>
</reference>
<dbReference type="Gene3D" id="3.40.710.10">
    <property type="entry name" value="DD-peptidase/beta-lactamase superfamily"/>
    <property type="match status" value="1"/>
</dbReference>
<feature type="signal peptide" evidence="1">
    <location>
        <begin position="1"/>
        <end position="20"/>
    </location>
</feature>
<gene>
    <name evidence="3" type="ORF">GS398_15845</name>
</gene>
<dbReference type="InterPro" id="IPR012338">
    <property type="entry name" value="Beta-lactam/transpept-like"/>
</dbReference>
<keyword evidence="3" id="KW-0378">Hydrolase</keyword>
<dbReference type="GO" id="GO:0016787">
    <property type="term" value="F:hydrolase activity"/>
    <property type="evidence" value="ECO:0007669"/>
    <property type="project" value="UniProtKB-KW"/>
</dbReference>
<comment type="caution">
    <text evidence="3">The sequence shown here is derived from an EMBL/GenBank/DDBJ whole genome shotgun (WGS) entry which is preliminary data.</text>
</comment>